<dbReference type="Gene3D" id="3.80.10.10">
    <property type="entry name" value="Ribonuclease Inhibitor"/>
    <property type="match status" value="1"/>
</dbReference>
<feature type="transmembrane region" description="Helical" evidence="5">
    <location>
        <begin position="509"/>
        <end position="536"/>
    </location>
</feature>
<keyword evidence="2" id="KW-0433">Leucine-rich repeat</keyword>
<evidence type="ECO:0000313" key="7">
    <source>
        <dbReference type="Proteomes" id="UP001642464"/>
    </source>
</evidence>
<dbReference type="PANTHER" id="PTHR24113:SF12">
    <property type="entry name" value="RAN GTPASE-ACTIVATING PROTEIN 1"/>
    <property type="match status" value="1"/>
</dbReference>
<evidence type="ECO:0000256" key="3">
    <source>
        <dbReference type="ARBA" id="ARBA00022737"/>
    </source>
</evidence>
<evidence type="ECO:0000256" key="2">
    <source>
        <dbReference type="ARBA" id="ARBA00022614"/>
    </source>
</evidence>
<dbReference type="PANTHER" id="PTHR24113">
    <property type="entry name" value="RAN GTPASE-ACTIVATING PROTEIN 1"/>
    <property type="match status" value="1"/>
</dbReference>
<dbReference type="InterPro" id="IPR032675">
    <property type="entry name" value="LRR_dom_sf"/>
</dbReference>
<evidence type="ECO:0000313" key="6">
    <source>
        <dbReference type="EMBL" id="CAK9048179.1"/>
    </source>
</evidence>
<dbReference type="Proteomes" id="UP001642464">
    <property type="component" value="Unassembled WGS sequence"/>
</dbReference>
<evidence type="ECO:0000256" key="5">
    <source>
        <dbReference type="SAM" id="Phobius"/>
    </source>
</evidence>
<proteinExistence type="predicted"/>
<evidence type="ECO:0000256" key="4">
    <source>
        <dbReference type="SAM" id="MobiDB-lite"/>
    </source>
</evidence>
<sequence length="599" mass="65451">MRCLRSVYQFARSDREQQCFDQVMRQMHVRLGNADPHSDPAEGQRVSVQNGAGPEPSQGFTPTISLTPTRSSAGRWGRENGEMGSSEKVPVFYWPEHPEGQGRLQGVPLKRLILNMNRTPYELRGWCQAEAQWSSMRCSSARLVLLDGLPSLPDEAGKAPMTPETFQTRIAQGSLKFTHRNDQEAVTRLQEKVFLMKAWEAHELVLSRLPRSEMPVLCDSLPYYARLQKLAVNSSRLSDEFFVALQNPALVIEELDLQANDALSLHGLDSFLGETLSLRDLNLSRNCFGDADAEQLALGLARCQSPLRWLDLSFNELGCRGCTALGEALLLRRRGSRVSGLDERFGRSFQELRLRGNRIANPGALALADCLKRSGAQLQVDLEWNLITSDVASAWVDLLVHPDGQPRAVGAPCAAVAQAVAVVAAERRAAERTKMEKRSKFLAKSLALLPLLPQAPFLAAELSSAGGAPPDLFVYATAPAALAAALLLEVFFVLCTGGCRSCRCATLDFLTFLLSSTVNALVFLLSFGSLGFATLHNATEILPGCRASLTCQSLSIFGHVLSAVVLLAWICTLRCLCVLWASSLGPCFHSKDPALMATL</sequence>
<keyword evidence="5" id="KW-1133">Transmembrane helix</keyword>
<keyword evidence="7" id="KW-1185">Reference proteome</keyword>
<keyword evidence="1" id="KW-0343">GTPase activation</keyword>
<dbReference type="Pfam" id="PF13516">
    <property type="entry name" value="LRR_6"/>
    <property type="match status" value="2"/>
</dbReference>
<gene>
    <name evidence="6" type="ORF">SCF082_LOCUS26879</name>
</gene>
<accession>A0ABP0M9I5</accession>
<feature type="transmembrane region" description="Helical" evidence="5">
    <location>
        <begin position="472"/>
        <end position="497"/>
    </location>
</feature>
<dbReference type="SMART" id="SM00368">
    <property type="entry name" value="LRR_RI"/>
    <property type="match status" value="3"/>
</dbReference>
<protein>
    <submittedName>
        <fullName evidence="6">Protein NLRC3</fullName>
    </submittedName>
</protein>
<dbReference type="EMBL" id="CAXAMM010020558">
    <property type="protein sequence ID" value="CAK9048179.1"/>
    <property type="molecule type" value="Genomic_DNA"/>
</dbReference>
<feature type="transmembrane region" description="Helical" evidence="5">
    <location>
        <begin position="556"/>
        <end position="581"/>
    </location>
</feature>
<dbReference type="SUPFAM" id="SSF52047">
    <property type="entry name" value="RNI-like"/>
    <property type="match status" value="1"/>
</dbReference>
<reference evidence="6 7" key="1">
    <citation type="submission" date="2024-02" db="EMBL/GenBank/DDBJ databases">
        <authorList>
            <person name="Chen Y."/>
            <person name="Shah S."/>
            <person name="Dougan E. K."/>
            <person name="Thang M."/>
            <person name="Chan C."/>
        </authorList>
    </citation>
    <scope>NUCLEOTIDE SEQUENCE [LARGE SCALE GENOMIC DNA]</scope>
</reference>
<comment type="caution">
    <text evidence="6">The sequence shown here is derived from an EMBL/GenBank/DDBJ whole genome shotgun (WGS) entry which is preliminary data.</text>
</comment>
<organism evidence="6 7">
    <name type="scientific">Durusdinium trenchii</name>
    <dbReference type="NCBI Taxonomy" id="1381693"/>
    <lineage>
        <taxon>Eukaryota</taxon>
        <taxon>Sar</taxon>
        <taxon>Alveolata</taxon>
        <taxon>Dinophyceae</taxon>
        <taxon>Suessiales</taxon>
        <taxon>Symbiodiniaceae</taxon>
        <taxon>Durusdinium</taxon>
    </lineage>
</organism>
<feature type="compositionally biased region" description="Polar residues" evidence="4">
    <location>
        <begin position="58"/>
        <end position="72"/>
    </location>
</feature>
<keyword evidence="5" id="KW-0812">Transmembrane</keyword>
<name>A0ABP0M9I5_9DINO</name>
<dbReference type="InterPro" id="IPR027038">
    <property type="entry name" value="RanGap"/>
</dbReference>
<keyword evidence="5" id="KW-0472">Membrane</keyword>
<dbReference type="InterPro" id="IPR001611">
    <property type="entry name" value="Leu-rich_rpt"/>
</dbReference>
<evidence type="ECO:0000256" key="1">
    <source>
        <dbReference type="ARBA" id="ARBA00022468"/>
    </source>
</evidence>
<keyword evidence="3" id="KW-0677">Repeat</keyword>
<feature type="region of interest" description="Disordered" evidence="4">
    <location>
        <begin position="32"/>
        <end position="84"/>
    </location>
</feature>